<keyword evidence="3" id="KW-0597">Phosphoprotein</keyword>
<comment type="caution">
    <text evidence="14">The sequence shown here is derived from an EMBL/GenBank/DDBJ whole genome shotgun (WGS) entry which is preliminary data.</text>
</comment>
<evidence type="ECO:0000256" key="2">
    <source>
        <dbReference type="ARBA" id="ARBA00012438"/>
    </source>
</evidence>
<reference evidence="14" key="1">
    <citation type="submission" date="2021-01" db="EMBL/GenBank/DDBJ databases">
        <title>Whole genome shotgun sequence of Sphaerisporangium rufum NBRC 109079.</title>
        <authorList>
            <person name="Komaki H."/>
            <person name="Tamura T."/>
        </authorList>
    </citation>
    <scope>NUCLEOTIDE SEQUENCE</scope>
    <source>
        <strain evidence="14">NBRC 109079</strain>
    </source>
</reference>
<dbReference type="Proteomes" id="UP000655287">
    <property type="component" value="Unassembled WGS sequence"/>
</dbReference>
<organism evidence="14 15">
    <name type="scientific">Sphaerisporangium rufum</name>
    <dbReference type="NCBI Taxonomy" id="1381558"/>
    <lineage>
        <taxon>Bacteria</taxon>
        <taxon>Bacillati</taxon>
        <taxon>Actinomycetota</taxon>
        <taxon>Actinomycetes</taxon>
        <taxon>Streptosporangiales</taxon>
        <taxon>Streptosporangiaceae</taxon>
        <taxon>Sphaerisporangium</taxon>
    </lineage>
</organism>
<evidence type="ECO:0000259" key="13">
    <source>
        <dbReference type="Pfam" id="PF23539"/>
    </source>
</evidence>
<keyword evidence="5" id="KW-0547">Nucleotide-binding</keyword>
<keyword evidence="10" id="KW-0472">Membrane</keyword>
<dbReference type="PANTHER" id="PTHR24421:SF10">
    <property type="entry name" value="NITRATE_NITRITE SENSOR PROTEIN NARQ"/>
    <property type="match status" value="1"/>
</dbReference>
<dbReference type="GO" id="GO:0016020">
    <property type="term" value="C:membrane"/>
    <property type="evidence" value="ECO:0007669"/>
    <property type="project" value="InterPro"/>
</dbReference>
<dbReference type="GO" id="GO:0046983">
    <property type="term" value="F:protein dimerization activity"/>
    <property type="evidence" value="ECO:0007669"/>
    <property type="project" value="InterPro"/>
</dbReference>
<keyword evidence="6" id="KW-0418">Kinase</keyword>
<feature type="transmembrane region" description="Helical" evidence="10">
    <location>
        <begin position="85"/>
        <end position="101"/>
    </location>
</feature>
<evidence type="ECO:0000256" key="1">
    <source>
        <dbReference type="ARBA" id="ARBA00000085"/>
    </source>
</evidence>
<dbReference type="GO" id="GO:0005524">
    <property type="term" value="F:ATP binding"/>
    <property type="evidence" value="ECO:0007669"/>
    <property type="project" value="UniProtKB-KW"/>
</dbReference>
<evidence type="ECO:0000256" key="6">
    <source>
        <dbReference type="ARBA" id="ARBA00022777"/>
    </source>
</evidence>
<feature type="coiled-coil region" evidence="9">
    <location>
        <begin position="156"/>
        <end position="196"/>
    </location>
</feature>
<dbReference type="InterPro" id="IPR011712">
    <property type="entry name" value="Sig_transdc_His_kin_sub3_dim/P"/>
</dbReference>
<dbReference type="PANTHER" id="PTHR24421">
    <property type="entry name" value="NITRATE/NITRITE SENSOR PROTEIN NARX-RELATED"/>
    <property type="match status" value="1"/>
</dbReference>
<dbReference type="InterPro" id="IPR055558">
    <property type="entry name" value="DUF7134"/>
</dbReference>
<keyword evidence="7" id="KW-0067">ATP-binding</keyword>
<feature type="transmembrane region" description="Helical" evidence="10">
    <location>
        <begin position="39"/>
        <end position="55"/>
    </location>
</feature>
<dbReference type="Pfam" id="PF07730">
    <property type="entry name" value="HisKA_3"/>
    <property type="match status" value="1"/>
</dbReference>
<dbReference type="RefSeq" id="WP_239136769.1">
    <property type="nucleotide sequence ID" value="NZ_BOOU01000004.1"/>
</dbReference>
<name>A0A919R1N0_9ACTN</name>
<feature type="transmembrane region" description="Helical" evidence="10">
    <location>
        <begin position="108"/>
        <end position="128"/>
    </location>
</feature>
<dbReference type="InterPro" id="IPR036890">
    <property type="entry name" value="HATPase_C_sf"/>
</dbReference>
<dbReference type="Gene3D" id="1.20.5.1930">
    <property type="match status" value="1"/>
</dbReference>
<accession>A0A919R1N0</accession>
<sequence>MRRSLAADGAVTLAALGLTLVMLAGGGFGDTTPGARPLDVPGVLLAAATALPLLARRRAPFTVYGVVAVAGLLLDAFGYPYDVPFGPVIAAYGLAVTWSGHPRRSRRLAALLAILAFAPATAVAYALSEHRLQGITPELVFFALLTGGLWLAGDRARLRREQLAVLEERATRTEREAERERRLAAAEERIRIARELHDSAGHAINVILVQAGAARLLHERDPEGSRRAIATVEKVARGTIGEIDRLVRALREDDGSAQFEPADPAALEELVRRHRAGGLRISTDLRGPRAALPRSVAWAAYRILQEALTNAARHGGEGRVDVAVRFDPDAVEITVTNPVGPGGTRPGTGGHGIIGMRERATLLGGVLDVTTTGRTFRLHARLPCGREAT</sequence>
<keyword evidence="8" id="KW-0902">Two-component regulatory system</keyword>
<feature type="domain" description="Histidine kinase/HSP90-like ATPase" evidence="11">
    <location>
        <begin position="300"/>
        <end position="381"/>
    </location>
</feature>
<protein>
    <recommendedName>
        <fullName evidence="2">histidine kinase</fullName>
        <ecNumber evidence="2">2.7.13.3</ecNumber>
    </recommendedName>
</protein>
<evidence type="ECO:0000256" key="4">
    <source>
        <dbReference type="ARBA" id="ARBA00022679"/>
    </source>
</evidence>
<evidence type="ECO:0000256" key="10">
    <source>
        <dbReference type="SAM" id="Phobius"/>
    </source>
</evidence>
<dbReference type="SUPFAM" id="SSF55874">
    <property type="entry name" value="ATPase domain of HSP90 chaperone/DNA topoisomerase II/histidine kinase"/>
    <property type="match status" value="1"/>
</dbReference>
<dbReference type="GO" id="GO:0000155">
    <property type="term" value="F:phosphorelay sensor kinase activity"/>
    <property type="evidence" value="ECO:0007669"/>
    <property type="project" value="InterPro"/>
</dbReference>
<dbReference type="EC" id="2.7.13.3" evidence="2"/>
<proteinExistence type="predicted"/>
<evidence type="ECO:0000313" key="15">
    <source>
        <dbReference type="Proteomes" id="UP000655287"/>
    </source>
</evidence>
<dbReference type="Gene3D" id="3.30.565.10">
    <property type="entry name" value="Histidine kinase-like ATPase, C-terminal domain"/>
    <property type="match status" value="1"/>
</dbReference>
<keyword evidence="10" id="KW-0812">Transmembrane</keyword>
<evidence type="ECO:0000256" key="8">
    <source>
        <dbReference type="ARBA" id="ARBA00023012"/>
    </source>
</evidence>
<evidence type="ECO:0000313" key="14">
    <source>
        <dbReference type="EMBL" id="GII75395.1"/>
    </source>
</evidence>
<feature type="domain" description="Signal transduction histidine kinase subgroup 3 dimerisation and phosphoacceptor" evidence="12">
    <location>
        <begin position="188"/>
        <end position="254"/>
    </location>
</feature>
<feature type="domain" description="DUF7134" evidence="13">
    <location>
        <begin position="2"/>
        <end position="160"/>
    </location>
</feature>
<dbReference type="InterPro" id="IPR003594">
    <property type="entry name" value="HATPase_dom"/>
</dbReference>
<evidence type="ECO:0000259" key="12">
    <source>
        <dbReference type="Pfam" id="PF07730"/>
    </source>
</evidence>
<evidence type="ECO:0000259" key="11">
    <source>
        <dbReference type="Pfam" id="PF02518"/>
    </source>
</evidence>
<dbReference type="CDD" id="cd16917">
    <property type="entry name" value="HATPase_UhpB-NarQ-NarX-like"/>
    <property type="match status" value="1"/>
</dbReference>
<keyword evidence="10" id="KW-1133">Transmembrane helix</keyword>
<dbReference type="InterPro" id="IPR050482">
    <property type="entry name" value="Sensor_HK_TwoCompSys"/>
</dbReference>
<evidence type="ECO:0000256" key="9">
    <source>
        <dbReference type="SAM" id="Coils"/>
    </source>
</evidence>
<dbReference type="Pfam" id="PF23539">
    <property type="entry name" value="DUF7134"/>
    <property type="match status" value="1"/>
</dbReference>
<evidence type="ECO:0000256" key="5">
    <source>
        <dbReference type="ARBA" id="ARBA00022741"/>
    </source>
</evidence>
<dbReference type="Pfam" id="PF02518">
    <property type="entry name" value="HATPase_c"/>
    <property type="match status" value="1"/>
</dbReference>
<feature type="transmembrane region" description="Helical" evidence="10">
    <location>
        <begin position="62"/>
        <end position="79"/>
    </location>
</feature>
<evidence type="ECO:0000256" key="7">
    <source>
        <dbReference type="ARBA" id="ARBA00022840"/>
    </source>
</evidence>
<keyword evidence="9" id="KW-0175">Coiled coil</keyword>
<evidence type="ECO:0000256" key="3">
    <source>
        <dbReference type="ARBA" id="ARBA00022553"/>
    </source>
</evidence>
<keyword evidence="15" id="KW-1185">Reference proteome</keyword>
<dbReference type="AlphaFoldDB" id="A0A919R1N0"/>
<comment type="catalytic activity">
    <reaction evidence="1">
        <text>ATP + protein L-histidine = ADP + protein N-phospho-L-histidine.</text>
        <dbReference type="EC" id="2.7.13.3"/>
    </reaction>
</comment>
<feature type="transmembrane region" description="Helical" evidence="10">
    <location>
        <begin position="134"/>
        <end position="152"/>
    </location>
</feature>
<dbReference type="EMBL" id="BOOU01000004">
    <property type="protein sequence ID" value="GII75395.1"/>
    <property type="molecule type" value="Genomic_DNA"/>
</dbReference>
<gene>
    <name evidence="14" type="ORF">Sru01_03770</name>
</gene>
<keyword evidence="4" id="KW-0808">Transferase</keyword>